<feature type="transmembrane region" description="Helical" evidence="1">
    <location>
        <begin position="84"/>
        <end position="104"/>
    </location>
</feature>
<dbReference type="AlphaFoldDB" id="U4KNK9"/>
<reference evidence="2 3" key="1">
    <citation type="journal article" date="2013" name="J. Mol. Microbiol. Biotechnol.">
        <title>Analysis of the Complete Genomes of Acholeplasma brassicae , A. palmae and A. laidlawii and Their Comparison to the Obligate Parasites from ' Candidatus Phytoplasma'.</title>
        <authorList>
            <person name="Kube M."/>
            <person name="Siewert C."/>
            <person name="Migdoll A.M."/>
            <person name="Duduk B."/>
            <person name="Holz S."/>
            <person name="Rabus R."/>
            <person name="Seemuller E."/>
            <person name="Mitrovic J."/>
            <person name="Muller I."/>
            <person name="Buttner C."/>
            <person name="Reinhardt R."/>
        </authorList>
    </citation>
    <scope>NUCLEOTIDE SEQUENCE [LARGE SCALE GENOMIC DNA]</scope>
    <source>
        <strain evidence="3">0502</strain>
    </source>
</reference>
<dbReference type="EMBL" id="FO681348">
    <property type="protein sequence ID" value="CCV65870.1"/>
    <property type="molecule type" value="Genomic_DNA"/>
</dbReference>
<dbReference type="STRING" id="61635.BN85308490"/>
<evidence type="ECO:0000313" key="3">
    <source>
        <dbReference type="Proteomes" id="UP000032737"/>
    </source>
</evidence>
<evidence type="ECO:0000256" key="1">
    <source>
        <dbReference type="SAM" id="Phobius"/>
    </source>
</evidence>
<proteinExistence type="predicted"/>
<keyword evidence="1" id="KW-0472">Membrane</keyword>
<keyword evidence="1" id="KW-0812">Transmembrane</keyword>
<name>U4KNK9_9MOLU</name>
<dbReference type="HOGENOM" id="CLU_1850768_0_0_14"/>
<protein>
    <submittedName>
        <fullName evidence="2">Uncharacterized protein</fullName>
    </submittedName>
</protein>
<keyword evidence="1" id="KW-1133">Transmembrane helix</keyword>
<dbReference type="OrthoDB" id="9897312at2"/>
<dbReference type="Proteomes" id="UP000032737">
    <property type="component" value="Chromosome"/>
</dbReference>
<gene>
    <name evidence="2" type="ORF">BN85308490</name>
</gene>
<accession>U4KNK9</accession>
<organism evidence="2 3">
    <name type="scientific">Acholeplasma brassicae</name>
    <dbReference type="NCBI Taxonomy" id="61635"/>
    <lineage>
        <taxon>Bacteria</taxon>
        <taxon>Bacillati</taxon>
        <taxon>Mycoplasmatota</taxon>
        <taxon>Mollicutes</taxon>
        <taxon>Acholeplasmatales</taxon>
        <taxon>Acholeplasmataceae</taxon>
        <taxon>Acholeplasma</taxon>
    </lineage>
</organism>
<evidence type="ECO:0000313" key="2">
    <source>
        <dbReference type="EMBL" id="CCV65870.1"/>
    </source>
</evidence>
<dbReference type="RefSeq" id="WP_030004732.1">
    <property type="nucleotide sequence ID" value="NC_022549.1"/>
</dbReference>
<sequence>MENKTILSKIKLNLTRWYEYSRHQIPVILTVLSSVILTSTMRTHIQAITPLFSAVSGFYMFVVMMLAVLIMFTVFAFGKTQSPISSVVFSLVTLVQLFVIFQYIKLISFETTTGVIRNGVNQVVEKTATMNQSILIMVISGVLYVIANVFAWLYTNYKYVKVAE</sequence>
<feature type="transmembrane region" description="Helical" evidence="1">
    <location>
        <begin position="134"/>
        <end position="154"/>
    </location>
</feature>
<feature type="transmembrane region" description="Helical" evidence="1">
    <location>
        <begin position="51"/>
        <end position="78"/>
    </location>
</feature>
<dbReference type="KEGG" id="abra:BN85308490"/>
<keyword evidence="3" id="KW-1185">Reference proteome</keyword>